<evidence type="ECO:0000313" key="8">
    <source>
        <dbReference type="Proteomes" id="UP000247523"/>
    </source>
</evidence>
<feature type="active site" evidence="5">
    <location>
        <position position="90"/>
    </location>
</feature>
<feature type="domain" description="Malonyl-CoA:ACP transacylase (MAT)" evidence="6">
    <location>
        <begin position="7"/>
        <end position="292"/>
    </location>
</feature>
<feature type="active site" evidence="5">
    <location>
        <position position="196"/>
    </location>
</feature>
<dbReference type="Gene3D" id="3.30.70.250">
    <property type="entry name" value="Malonyl-CoA ACP transacylase, ACP-binding"/>
    <property type="match status" value="1"/>
</dbReference>
<dbReference type="Proteomes" id="UP000247523">
    <property type="component" value="Unassembled WGS sequence"/>
</dbReference>
<evidence type="ECO:0000256" key="4">
    <source>
        <dbReference type="PIRNR" id="PIRNR000446"/>
    </source>
</evidence>
<dbReference type="SMART" id="SM00827">
    <property type="entry name" value="PKS_AT"/>
    <property type="match status" value="1"/>
</dbReference>
<dbReference type="EC" id="2.3.1.39" evidence="4"/>
<dbReference type="NCBIfam" id="TIGR00128">
    <property type="entry name" value="fabD"/>
    <property type="match status" value="1"/>
</dbReference>
<dbReference type="AlphaFoldDB" id="A0A318ETB2"/>
<dbReference type="InterPro" id="IPR001227">
    <property type="entry name" value="Ac_transferase_dom_sf"/>
</dbReference>
<dbReference type="PIRSF" id="PIRSF000446">
    <property type="entry name" value="Mct"/>
    <property type="match status" value="1"/>
</dbReference>
<keyword evidence="2 4" id="KW-0012">Acyltransferase</keyword>
<dbReference type="GO" id="GO:0006633">
    <property type="term" value="P:fatty acid biosynthetic process"/>
    <property type="evidence" value="ECO:0007669"/>
    <property type="project" value="TreeGrafter"/>
</dbReference>
<dbReference type="GO" id="GO:0004314">
    <property type="term" value="F:[acyl-carrier-protein] S-malonyltransferase activity"/>
    <property type="evidence" value="ECO:0007669"/>
    <property type="project" value="UniProtKB-EC"/>
</dbReference>
<reference evidence="7 8" key="1">
    <citation type="submission" date="2018-05" db="EMBL/GenBank/DDBJ databases">
        <title>Genomic Encyclopedia of Type Strains, Phase IV (KMG-IV): sequencing the most valuable type-strain genomes for metagenomic binning, comparative biology and taxonomic classification.</title>
        <authorList>
            <person name="Goeker M."/>
        </authorList>
    </citation>
    <scope>NUCLEOTIDE SEQUENCE [LARGE SCALE GENOMIC DNA]</scope>
    <source>
        <strain evidence="7 8">DSM 28816</strain>
    </source>
</reference>
<protein>
    <recommendedName>
        <fullName evidence="4">Malonyl CoA-acyl carrier protein transacylase</fullName>
        <ecNumber evidence="4">2.3.1.39</ecNumber>
    </recommendedName>
</protein>
<proteinExistence type="inferred from homology"/>
<keyword evidence="1 4" id="KW-0808">Transferase</keyword>
<dbReference type="EMBL" id="QICS01000001">
    <property type="protein sequence ID" value="PXV96231.1"/>
    <property type="molecule type" value="Genomic_DNA"/>
</dbReference>
<dbReference type="GO" id="GO:0005829">
    <property type="term" value="C:cytosol"/>
    <property type="evidence" value="ECO:0007669"/>
    <property type="project" value="TreeGrafter"/>
</dbReference>
<evidence type="ECO:0000256" key="3">
    <source>
        <dbReference type="ARBA" id="ARBA00048462"/>
    </source>
</evidence>
<evidence type="ECO:0000256" key="2">
    <source>
        <dbReference type="ARBA" id="ARBA00023315"/>
    </source>
</evidence>
<dbReference type="InterPro" id="IPR016035">
    <property type="entry name" value="Acyl_Trfase/lysoPLipase"/>
</dbReference>
<dbReference type="SUPFAM" id="SSF52151">
    <property type="entry name" value="FabD/lysophospholipase-like"/>
    <property type="match status" value="1"/>
</dbReference>
<dbReference type="SUPFAM" id="SSF55048">
    <property type="entry name" value="Probable ACP-binding domain of malonyl-CoA ACP transacylase"/>
    <property type="match status" value="1"/>
</dbReference>
<dbReference type="InterPro" id="IPR014043">
    <property type="entry name" value="Acyl_transferase_dom"/>
</dbReference>
<dbReference type="PANTHER" id="PTHR42681">
    <property type="entry name" value="MALONYL-COA-ACYL CARRIER PROTEIN TRANSACYLASE, MITOCHONDRIAL"/>
    <property type="match status" value="1"/>
</dbReference>
<sequence>MSKIAFVFPGQGTQYFGMGKDFYDNSSEARKIFDIASKLGNIDMEQLCFEENDKLNITKYTQIAMLTVCCAILKEIESLSIKPLVCAGLSLGEYSALVCAGILNFEDAFKIVQKRGIFMQEAVPTGGAMAAIIGFDTQQIENICEEAKGIVQIANYNCPGQIVISGVEEAIEEASHALTAAGAKRVIKLNVSGPFHSKLLCQAGKKLREVLVKAEFKDITIPYVSNVTADYVTDKKCIVDLLEKQVFSSVKWQQSIEKMLESGVDTFVEIGPGKTLSGFIKKIDKSVKVINIDKYDDLGKLDQIK</sequence>
<comment type="caution">
    <text evidence="7">The sequence shown here is derived from an EMBL/GenBank/DDBJ whole genome shotgun (WGS) entry which is preliminary data.</text>
</comment>
<dbReference type="InterPro" id="IPR024925">
    <property type="entry name" value="Malonyl_CoA-ACP_transAc"/>
</dbReference>
<dbReference type="InterPro" id="IPR016036">
    <property type="entry name" value="Malonyl_transacylase_ACP-bd"/>
</dbReference>
<evidence type="ECO:0000313" key="7">
    <source>
        <dbReference type="EMBL" id="PXV96231.1"/>
    </source>
</evidence>
<evidence type="ECO:0000256" key="5">
    <source>
        <dbReference type="PIRSR" id="PIRSR000446-1"/>
    </source>
</evidence>
<dbReference type="InterPro" id="IPR050858">
    <property type="entry name" value="Mal-CoA-ACP_Trans/PKS_FabD"/>
</dbReference>
<evidence type="ECO:0000256" key="1">
    <source>
        <dbReference type="ARBA" id="ARBA00022679"/>
    </source>
</evidence>
<dbReference type="PANTHER" id="PTHR42681:SF1">
    <property type="entry name" value="MALONYL-COA-ACYL CARRIER PROTEIN TRANSACYLASE, MITOCHONDRIAL"/>
    <property type="match status" value="1"/>
</dbReference>
<comment type="catalytic activity">
    <reaction evidence="3 4">
        <text>holo-[ACP] + malonyl-CoA = malonyl-[ACP] + CoA</text>
        <dbReference type="Rhea" id="RHEA:41792"/>
        <dbReference type="Rhea" id="RHEA-COMP:9623"/>
        <dbReference type="Rhea" id="RHEA-COMP:9685"/>
        <dbReference type="ChEBI" id="CHEBI:57287"/>
        <dbReference type="ChEBI" id="CHEBI:57384"/>
        <dbReference type="ChEBI" id="CHEBI:64479"/>
        <dbReference type="ChEBI" id="CHEBI:78449"/>
        <dbReference type="EC" id="2.3.1.39"/>
    </reaction>
</comment>
<dbReference type="FunFam" id="3.30.70.250:FF:000001">
    <property type="entry name" value="Malonyl CoA-acyl carrier protein transacylase"/>
    <property type="match status" value="1"/>
</dbReference>
<dbReference type="Pfam" id="PF00698">
    <property type="entry name" value="Acyl_transf_1"/>
    <property type="match status" value="1"/>
</dbReference>
<dbReference type="InterPro" id="IPR004410">
    <property type="entry name" value="Malonyl_CoA-ACP_transAc_FabD"/>
</dbReference>
<evidence type="ECO:0000259" key="6">
    <source>
        <dbReference type="SMART" id="SM00827"/>
    </source>
</evidence>
<name>A0A318ETB2_9FIRM</name>
<organism evidence="7 8">
    <name type="scientific">Lachnotalea glycerini</name>
    <dbReference type="NCBI Taxonomy" id="1763509"/>
    <lineage>
        <taxon>Bacteria</taxon>
        <taxon>Bacillati</taxon>
        <taxon>Bacillota</taxon>
        <taxon>Clostridia</taxon>
        <taxon>Lachnospirales</taxon>
        <taxon>Lachnospiraceae</taxon>
        <taxon>Lachnotalea</taxon>
    </lineage>
</organism>
<gene>
    <name evidence="7" type="ORF">C8E03_101866</name>
</gene>
<dbReference type="Gene3D" id="3.40.366.10">
    <property type="entry name" value="Malonyl-Coenzyme A Acyl Carrier Protein, domain 2"/>
    <property type="match status" value="1"/>
</dbReference>
<dbReference type="RefSeq" id="WP_110290361.1">
    <property type="nucleotide sequence ID" value="NZ_QICS01000001.1"/>
</dbReference>
<accession>A0A318ETB2</accession>
<comment type="similarity">
    <text evidence="4">Belongs to the fabD family.</text>
</comment>